<dbReference type="RefSeq" id="WP_201853128.1">
    <property type="nucleotide sequence ID" value="NZ_JAERRG010000009.1"/>
</dbReference>
<keyword evidence="2" id="KW-1185">Reference proteome</keyword>
<accession>A0ABS1PSD1</accession>
<dbReference type="Proteomes" id="UP000621510">
    <property type="component" value="Unassembled WGS sequence"/>
</dbReference>
<name>A0ABS1PSD1_9ACTN</name>
<proteinExistence type="predicted"/>
<sequence>MVYTHPVSPLWAPDRAFAYVQSTPIPVYPPVGAWQYERTEVPFVKMPLDVDDDFGPERKFTFVSMCFVDGLDGKVVQASLPVAYAPGAKTISPPLRRAAATPPAAMRRTLAILYTILL</sequence>
<gene>
    <name evidence="1" type="ORF">JK364_23485</name>
</gene>
<dbReference type="EMBL" id="JAERRG010000009">
    <property type="protein sequence ID" value="MBL1115336.1"/>
    <property type="molecule type" value="Genomic_DNA"/>
</dbReference>
<organism evidence="1 2">
    <name type="scientific">Streptomyces endocoffeicus</name>
    <dbReference type="NCBI Taxonomy" id="2898945"/>
    <lineage>
        <taxon>Bacteria</taxon>
        <taxon>Bacillati</taxon>
        <taxon>Actinomycetota</taxon>
        <taxon>Actinomycetes</taxon>
        <taxon>Kitasatosporales</taxon>
        <taxon>Streptomycetaceae</taxon>
        <taxon>Streptomyces</taxon>
    </lineage>
</organism>
<comment type="caution">
    <text evidence="1">The sequence shown here is derived from an EMBL/GenBank/DDBJ whole genome shotgun (WGS) entry which is preliminary data.</text>
</comment>
<protein>
    <submittedName>
        <fullName evidence="1">Uncharacterized protein</fullName>
    </submittedName>
</protein>
<evidence type="ECO:0000313" key="2">
    <source>
        <dbReference type="Proteomes" id="UP000621510"/>
    </source>
</evidence>
<reference evidence="1 2" key="1">
    <citation type="submission" date="2021-01" db="EMBL/GenBank/DDBJ databases">
        <title>WGS of actinomycetes isolated from Thailand.</title>
        <authorList>
            <person name="Thawai C."/>
        </authorList>
    </citation>
    <scope>NUCLEOTIDE SEQUENCE [LARGE SCALE GENOMIC DNA]</scope>
    <source>
        <strain evidence="1 2">CA3R110</strain>
    </source>
</reference>
<evidence type="ECO:0000313" key="1">
    <source>
        <dbReference type="EMBL" id="MBL1115336.1"/>
    </source>
</evidence>